<sequence>MSAYLNEQDCRRFVDDVKQAGGNVPASLTSILATLDAVTAWDRETVDIGSQIRNGTMTAANASKLLDEARAQPVVNVAELKARAASDLARQFKKTLNDSAADQIIESLRPAFNDAVAGIQAAAQWITPDTQAEQVLDLGDEAIAAWIALPKHRQVLDRINDAIVGQLGGSGSVGCLGVLPWMHYGSPTGVTQALFYVRDESVDILNAGRYMSAPVGGQRGGRWLRLATTTTLQLNTLTRAKELCAAYTAADAERQAREYAATHPETL</sequence>
<protein>
    <submittedName>
        <fullName evidence="1">Uncharacterized protein</fullName>
    </submittedName>
</protein>
<name>A0A917QGW9_9NOCA</name>
<gene>
    <name evidence="1" type="ORF">GCM10011591_19810</name>
</gene>
<dbReference type="AlphaFoldDB" id="A0A917QGW9"/>
<reference evidence="1" key="1">
    <citation type="journal article" date="2014" name="Int. J. Syst. Evol. Microbiol.">
        <title>Complete genome sequence of Corynebacterium casei LMG S-19264T (=DSM 44701T), isolated from a smear-ripened cheese.</title>
        <authorList>
            <consortium name="US DOE Joint Genome Institute (JGI-PGF)"/>
            <person name="Walter F."/>
            <person name="Albersmeier A."/>
            <person name="Kalinowski J."/>
            <person name="Ruckert C."/>
        </authorList>
    </citation>
    <scope>NUCLEOTIDE SEQUENCE</scope>
    <source>
        <strain evidence="1">CGMCC 4.7278</strain>
    </source>
</reference>
<organism evidence="1 2">
    <name type="scientific">Nocardia camponoti</name>
    <dbReference type="NCBI Taxonomy" id="1616106"/>
    <lineage>
        <taxon>Bacteria</taxon>
        <taxon>Bacillati</taxon>
        <taxon>Actinomycetota</taxon>
        <taxon>Actinomycetes</taxon>
        <taxon>Mycobacteriales</taxon>
        <taxon>Nocardiaceae</taxon>
        <taxon>Nocardia</taxon>
    </lineage>
</organism>
<reference evidence="1" key="2">
    <citation type="submission" date="2020-09" db="EMBL/GenBank/DDBJ databases">
        <authorList>
            <person name="Sun Q."/>
            <person name="Zhou Y."/>
        </authorList>
    </citation>
    <scope>NUCLEOTIDE SEQUENCE</scope>
    <source>
        <strain evidence="1">CGMCC 4.7278</strain>
    </source>
</reference>
<keyword evidence="2" id="KW-1185">Reference proteome</keyword>
<dbReference type="RefSeq" id="WP_188828615.1">
    <property type="nucleotide sequence ID" value="NZ_BMMW01000002.1"/>
</dbReference>
<comment type="caution">
    <text evidence="1">The sequence shown here is derived from an EMBL/GenBank/DDBJ whole genome shotgun (WGS) entry which is preliminary data.</text>
</comment>
<proteinExistence type="predicted"/>
<accession>A0A917QGW9</accession>
<evidence type="ECO:0000313" key="1">
    <source>
        <dbReference type="EMBL" id="GGK48459.1"/>
    </source>
</evidence>
<dbReference type="EMBL" id="BMMW01000002">
    <property type="protein sequence ID" value="GGK48459.1"/>
    <property type="molecule type" value="Genomic_DNA"/>
</dbReference>
<evidence type="ECO:0000313" key="2">
    <source>
        <dbReference type="Proteomes" id="UP000612956"/>
    </source>
</evidence>
<dbReference type="Proteomes" id="UP000612956">
    <property type="component" value="Unassembled WGS sequence"/>
</dbReference>